<gene>
    <name evidence="3" type="ORF">g.28385</name>
</gene>
<dbReference type="InterPro" id="IPR039656">
    <property type="entry name" value="SYNRG"/>
</dbReference>
<feature type="domain" description="EH" evidence="2">
    <location>
        <begin position="72"/>
        <end position="165"/>
    </location>
</feature>
<sequence length="834" mass="92201">QASGKDVSKQLEFVKQQQQLRAFGNVRNGASFKTLSAESMIEDLLSKKETFQKRIPEAQQKQDIPGWLAGTAPPLYERVWAGVQSGGGLADTPLLSTLLMSSGLSTDTLGYIWSLANRTVAGSLTQVELYTVLALVGLAQTGYVVNNLAALQQLPQAPLPTLDLTLLPTRVTPPHVYPHSLNVTSLPDPSPTFNWTTADKVYPDISEKIGISYVSSGPMVNPTLITEQINKAPNLNITDLNVQDNIAGHKSVASGSFSFESKSNAHMKHSGNAYSFSFPSLNESPSHVANEKPEDSDPFDDEFTDFQSANFTTVTTSGRVEGNLNSVIDDDEEFTNFQKAPPKYDSDDLSVLVVGGRSIPSAQTLWVADSSSVSRELKGFNRTEVEKVGMFSNFPEQVVKNEPIHSIKFDTVPKRKDNCENKYLAFQEIEDDKYSVFHNPLPDDEDKQSVTSGSASESAHAEPKAIFPHSLFEEPPASLDFFKVDQRTNFELPKTMSDSNLVNDIPNDSDEFSNFQNFPVNFPDPVSEEKEDKYDVFRTIVFQDNTLESDSLQTTKMEVPPEKNFQSFQAEMDARNNADYLRESNEFSLFKNVTEPQSYDIKFGDFQDSTKLPVSDNSNINSLFSSLAISEKTVEKDIKSEPSLAIDPTIDKYKALRLLESDTVETDEFGEFFGAELPNSGNQPRIDLEQPSIQIRCLEACLNLLKAGLVTLSRASSQEVVSEILSDPRANNYLDCLLEVHRVSERIISHLDSDCCAATVTELRNVWDSLAPFFTHMEHTHLVETVGAVCGVCRSDTGPSPVTFGAHTFHTPCANLYLHCVEPVLPNIAMAAVQ</sequence>
<dbReference type="InterPro" id="IPR011992">
    <property type="entry name" value="EF-hand-dom_pair"/>
</dbReference>
<dbReference type="AlphaFoldDB" id="A0A1B6M4G9"/>
<evidence type="ECO:0000313" key="3">
    <source>
        <dbReference type="EMBL" id="JAT30819.1"/>
    </source>
</evidence>
<feature type="non-terminal residue" evidence="3">
    <location>
        <position position="1"/>
    </location>
</feature>
<evidence type="ECO:0000259" key="2">
    <source>
        <dbReference type="PROSITE" id="PS50031"/>
    </source>
</evidence>
<reference evidence="3" key="1">
    <citation type="submission" date="2015-11" db="EMBL/GenBank/DDBJ databases">
        <title>De novo transcriptome assembly of four potential Pierce s Disease insect vectors from Arizona vineyards.</title>
        <authorList>
            <person name="Tassone E.E."/>
        </authorList>
    </citation>
    <scope>NUCLEOTIDE SEQUENCE</scope>
</reference>
<accession>A0A1B6M4G9</accession>
<dbReference type="SUPFAM" id="SSF47473">
    <property type="entry name" value="EF-hand"/>
    <property type="match status" value="1"/>
</dbReference>
<proteinExistence type="predicted"/>
<dbReference type="InterPro" id="IPR000261">
    <property type="entry name" value="EH_dom"/>
</dbReference>
<evidence type="ECO:0000256" key="1">
    <source>
        <dbReference type="SAM" id="MobiDB-lite"/>
    </source>
</evidence>
<dbReference type="EMBL" id="GEBQ01009158">
    <property type="protein sequence ID" value="JAT30819.1"/>
    <property type="molecule type" value="Transcribed_RNA"/>
</dbReference>
<feature type="region of interest" description="Disordered" evidence="1">
    <location>
        <begin position="436"/>
        <end position="460"/>
    </location>
</feature>
<dbReference type="Pfam" id="PF25999">
    <property type="entry name" value="SYNRG_C"/>
    <property type="match status" value="1"/>
</dbReference>
<name>A0A1B6M4G9_9HEMI</name>
<dbReference type="PANTHER" id="PTHR15463:SF2">
    <property type="entry name" value="SYNERGIN GAMMA"/>
    <property type="match status" value="1"/>
</dbReference>
<organism evidence="3">
    <name type="scientific">Graphocephala atropunctata</name>
    <dbReference type="NCBI Taxonomy" id="36148"/>
    <lineage>
        <taxon>Eukaryota</taxon>
        <taxon>Metazoa</taxon>
        <taxon>Ecdysozoa</taxon>
        <taxon>Arthropoda</taxon>
        <taxon>Hexapoda</taxon>
        <taxon>Insecta</taxon>
        <taxon>Pterygota</taxon>
        <taxon>Neoptera</taxon>
        <taxon>Paraneoptera</taxon>
        <taxon>Hemiptera</taxon>
        <taxon>Auchenorrhyncha</taxon>
        <taxon>Membracoidea</taxon>
        <taxon>Cicadellidae</taxon>
        <taxon>Cicadellinae</taxon>
        <taxon>Cicadellini</taxon>
        <taxon>Graphocephala</taxon>
    </lineage>
</organism>
<protein>
    <recommendedName>
        <fullName evidence="2">EH domain-containing protein</fullName>
    </recommendedName>
</protein>
<dbReference type="GO" id="GO:0030130">
    <property type="term" value="C:clathrin coat of trans-Golgi network vesicle"/>
    <property type="evidence" value="ECO:0007669"/>
    <property type="project" value="TreeGrafter"/>
</dbReference>
<dbReference type="Gene3D" id="1.10.238.10">
    <property type="entry name" value="EF-hand"/>
    <property type="match status" value="1"/>
</dbReference>
<dbReference type="InterPro" id="IPR059024">
    <property type="entry name" value="SYNRG_C"/>
</dbReference>
<dbReference type="PROSITE" id="PS50031">
    <property type="entry name" value="EH"/>
    <property type="match status" value="1"/>
</dbReference>
<dbReference type="PANTHER" id="PTHR15463">
    <property type="entry name" value="AP1 GAMMA SUBUNIT BINDING PROTEIN 1"/>
    <property type="match status" value="1"/>
</dbReference>